<dbReference type="PROSITE" id="PS50102">
    <property type="entry name" value="RRM"/>
    <property type="match status" value="1"/>
</dbReference>
<feature type="region of interest" description="Disordered" evidence="4">
    <location>
        <begin position="235"/>
        <end position="257"/>
    </location>
</feature>
<proteinExistence type="predicted"/>
<dbReference type="Pfam" id="PF00076">
    <property type="entry name" value="RRM_1"/>
    <property type="match status" value="1"/>
</dbReference>
<evidence type="ECO:0000313" key="8">
    <source>
        <dbReference type="Proteomes" id="UP000277204"/>
    </source>
</evidence>
<reference evidence="6 8" key="1">
    <citation type="submission" date="2018-11" db="EMBL/GenBank/DDBJ databases">
        <authorList>
            <consortium name="Pathogen Informatics"/>
        </authorList>
    </citation>
    <scope>NUCLEOTIDE SEQUENCE [LARGE SCALE GENOMIC DNA]</scope>
    <source>
        <strain evidence="6 8">Zambia</strain>
    </source>
</reference>
<evidence type="ECO:0000313" key="7">
    <source>
        <dbReference type="Proteomes" id="UP000050790"/>
    </source>
</evidence>
<dbReference type="PANTHER" id="PTHR15592">
    <property type="entry name" value="MATRIN 3/NUCLEAR PROTEIN 220-RELATED"/>
    <property type="match status" value="1"/>
</dbReference>
<reference evidence="9" key="2">
    <citation type="submission" date="2023-11" db="UniProtKB">
        <authorList>
            <consortium name="WormBaseParasite"/>
        </authorList>
    </citation>
    <scope>IDENTIFICATION</scope>
</reference>
<evidence type="ECO:0000256" key="1">
    <source>
        <dbReference type="ARBA" id="ARBA00022737"/>
    </source>
</evidence>
<dbReference type="InterPro" id="IPR035979">
    <property type="entry name" value="RBD_domain_sf"/>
</dbReference>
<dbReference type="WBParaSite" id="SMRG1_82360.1">
    <property type="protein sequence ID" value="SMRG1_82360.1"/>
    <property type="gene ID" value="SMRG1_82360"/>
</dbReference>
<dbReference type="Pfam" id="PF22976">
    <property type="entry name" value="RRM_10"/>
    <property type="match status" value="1"/>
</dbReference>
<dbReference type="Gene3D" id="3.30.70.330">
    <property type="match status" value="4"/>
</dbReference>
<protein>
    <submittedName>
        <fullName evidence="9">RRM domain-containing protein</fullName>
    </submittedName>
</protein>
<evidence type="ECO:0000313" key="6">
    <source>
        <dbReference type="EMBL" id="VDP42381.1"/>
    </source>
</evidence>
<evidence type="ECO:0000313" key="9">
    <source>
        <dbReference type="WBParaSite" id="SMRG1_82360.1"/>
    </source>
</evidence>
<dbReference type="EMBL" id="UZAI01019044">
    <property type="protein sequence ID" value="VDP42381.1"/>
    <property type="molecule type" value="Genomic_DNA"/>
</dbReference>
<accession>A0A183N1M5</accession>
<dbReference type="Proteomes" id="UP000277204">
    <property type="component" value="Unassembled WGS sequence"/>
</dbReference>
<dbReference type="STRING" id="48269.A0A183N1M5"/>
<dbReference type="Proteomes" id="UP000050790">
    <property type="component" value="Unassembled WGS sequence"/>
</dbReference>
<feature type="compositionally biased region" description="Basic and acidic residues" evidence="4">
    <location>
        <begin position="663"/>
        <end position="680"/>
    </location>
</feature>
<dbReference type="Pfam" id="PF13893">
    <property type="entry name" value="RRM_5"/>
    <property type="match status" value="1"/>
</dbReference>
<dbReference type="InterPro" id="IPR012677">
    <property type="entry name" value="Nucleotide-bd_a/b_plait_sf"/>
</dbReference>
<keyword evidence="8" id="KW-1185">Reference proteome</keyword>
<evidence type="ECO:0000259" key="5">
    <source>
        <dbReference type="PROSITE" id="PS50102"/>
    </source>
</evidence>
<sequence length="711" mass="76407">MAHPAKRSRYDVLAAATAQFYNTTGTVPGSLHLATDISYLVTNQPSCTIVVADIPEGCTERDLIGLFSRYGQIKNAKLVCSGRAALVEFCEISPPTRLVHMAKINPFCVGPNRVRLEFSSETITPVIDRKHQSQSSALDNNAPTRILHLDISNAEYPITVDVIKAICSPHGNILRTFIGKKNVDRSLEALVEFENVEEARAAKEQLDGADIYSGCCNLTVAYSRLQRVHVTQNDSESWDFTGPSGNLEGPLNNSSTQRTLLGSVAPPPNSAVAPAILPPPAAAPFPQVSPVYGAQPYPPSQTPMGYYGVGPLIPPACAVPAGAPFASPYPGYWQPNMIPAAGIQSLRPQASTGFTPPSQIIILPTPPSVHQVNASGIGIGHSTSNLSVSTPAARQSDLSVFEAIEGVVLMASNIPQRMNCDHLFNLICLYGNVARIKFLKTRPGYAMVQVGNPETGDLIHRYFSGVCVFGQVIQFHHSKVTELKEHENLGTLADGSPVMKNYMTDPNNRFRNSMVAAKSRILEPSRTLHFFNAPLNFSPDDICRVFSDCGATPPPRVVIFTSKAGQKTSLGLVEWDTLTEALEALILANHRPVHLSGYAHPFHLKIAFSPKPISDDRAGISLIRYPAPPLMPGHHGSLAINGQRNDKAPGGGSNGEQEDELDILSKMEKAEGCAKPESKGDSAGAKSDSTKFPEDESNGAPNSSEVTGNET</sequence>
<organism evidence="7 9">
    <name type="scientific">Schistosoma margrebowiei</name>
    <dbReference type="NCBI Taxonomy" id="48269"/>
    <lineage>
        <taxon>Eukaryota</taxon>
        <taxon>Metazoa</taxon>
        <taxon>Spiralia</taxon>
        <taxon>Lophotrochozoa</taxon>
        <taxon>Platyhelminthes</taxon>
        <taxon>Trematoda</taxon>
        <taxon>Digenea</taxon>
        <taxon>Strigeidida</taxon>
        <taxon>Schistosomatoidea</taxon>
        <taxon>Schistosomatidae</taxon>
        <taxon>Schistosoma</taxon>
    </lineage>
</organism>
<dbReference type="InterPro" id="IPR055204">
    <property type="entry name" value="HNRNPL_RRM"/>
</dbReference>
<dbReference type="SUPFAM" id="SSF54928">
    <property type="entry name" value="RNA-binding domain, RBD"/>
    <property type="match status" value="2"/>
</dbReference>
<keyword evidence="1" id="KW-0677">Repeat</keyword>
<feature type="compositionally biased region" description="Polar residues" evidence="4">
    <location>
        <begin position="699"/>
        <end position="711"/>
    </location>
</feature>
<dbReference type="OrthoDB" id="302770at2759"/>
<evidence type="ECO:0000256" key="2">
    <source>
        <dbReference type="ARBA" id="ARBA00022884"/>
    </source>
</evidence>
<keyword evidence="2 3" id="KW-0694">RNA-binding</keyword>
<feature type="domain" description="RRM" evidence="5">
    <location>
        <begin position="47"/>
        <end position="121"/>
    </location>
</feature>
<name>A0A183N1M5_9TREM</name>
<feature type="region of interest" description="Disordered" evidence="4">
    <location>
        <begin position="634"/>
        <end position="711"/>
    </location>
</feature>
<dbReference type="InterPro" id="IPR000504">
    <property type="entry name" value="RRM_dom"/>
</dbReference>
<dbReference type="Pfam" id="PF11835">
    <property type="entry name" value="RRM_8"/>
    <property type="match status" value="1"/>
</dbReference>
<dbReference type="CDD" id="cd12424">
    <property type="entry name" value="RRM3_hnRNPL_like"/>
    <property type="match status" value="1"/>
</dbReference>
<evidence type="ECO:0000256" key="3">
    <source>
        <dbReference type="PROSITE-ProRule" id="PRU00176"/>
    </source>
</evidence>
<dbReference type="SMART" id="SM00360">
    <property type="entry name" value="RRM"/>
    <property type="match status" value="3"/>
</dbReference>
<evidence type="ECO:0000256" key="4">
    <source>
        <dbReference type="SAM" id="MobiDB-lite"/>
    </source>
</evidence>
<dbReference type="AlphaFoldDB" id="A0A183N1M5"/>
<dbReference type="GO" id="GO:0003723">
    <property type="term" value="F:RNA binding"/>
    <property type="evidence" value="ECO:0007669"/>
    <property type="project" value="UniProtKB-UniRule"/>
</dbReference>
<gene>
    <name evidence="6" type="ORF">SMRZ_LOCUS22200</name>
</gene>
<dbReference type="InterPro" id="IPR021790">
    <property type="entry name" value="PTBP1-like_RRM2"/>
</dbReference>